<dbReference type="CDD" id="cd03228">
    <property type="entry name" value="ABCC_MRP_Like"/>
    <property type="match status" value="1"/>
</dbReference>
<reference evidence="11" key="2">
    <citation type="submission" date="2020-09" db="EMBL/GenBank/DDBJ databases">
        <authorList>
            <person name="Sun Q."/>
            <person name="Ohkuma M."/>
        </authorList>
    </citation>
    <scope>NUCLEOTIDE SEQUENCE</scope>
    <source>
        <strain evidence="11">JCM 4059</strain>
    </source>
</reference>
<evidence type="ECO:0000256" key="8">
    <source>
        <dbReference type="SAM" id="Phobius"/>
    </source>
</evidence>
<keyword evidence="6 8" id="KW-0472">Membrane</keyword>
<dbReference type="GO" id="GO:0005886">
    <property type="term" value="C:plasma membrane"/>
    <property type="evidence" value="ECO:0007669"/>
    <property type="project" value="UniProtKB-SubCell"/>
</dbReference>
<evidence type="ECO:0000256" key="2">
    <source>
        <dbReference type="ARBA" id="ARBA00022692"/>
    </source>
</evidence>
<dbReference type="GO" id="GO:0140359">
    <property type="term" value="F:ABC-type transporter activity"/>
    <property type="evidence" value="ECO:0007669"/>
    <property type="project" value="InterPro"/>
</dbReference>
<dbReference type="SUPFAM" id="SSF52540">
    <property type="entry name" value="P-loop containing nucleoside triphosphate hydrolases"/>
    <property type="match status" value="1"/>
</dbReference>
<evidence type="ECO:0000259" key="9">
    <source>
        <dbReference type="PROSITE" id="PS50893"/>
    </source>
</evidence>
<dbReference type="InterPro" id="IPR003593">
    <property type="entry name" value="AAA+_ATPase"/>
</dbReference>
<dbReference type="PANTHER" id="PTHR24221">
    <property type="entry name" value="ATP-BINDING CASSETTE SUB-FAMILY B"/>
    <property type="match status" value="1"/>
</dbReference>
<feature type="region of interest" description="Disordered" evidence="7">
    <location>
        <begin position="303"/>
        <end position="366"/>
    </location>
</feature>
<feature type="transmembrane region" description="Helical" evidence="8">
    <location>
        <begin position="52"/>
        <end position="71"/>
    </location>
</feature>
<organism evidence="11 12">
    <name type="scientific">Streptomyces mashuensis</name>
    <dbReference type="NCBI Taxonomy" id="33904"/>
    <lineage>
        <taxon>Bacteria</taxon>
        <taxon>Bacillati</taxon>
        <taxon>Actinomycetota</taxon>
        <taxon>Actinomycetes</taxon>
        <taxon>Kitasatosporales</taxon>
        <taxon>Streptomycetaceae</taxon>
        <taxon>Streptomyces</taxon>
    </lineage>
</organism>
<dbReference type="AlphaFoldDB" id="A0A919AZF6"/>
<protein>
    <recommendedName>
        <fullName evidence="13">ABC transporter ATP-binding protein</fullName>
    </recommendedName>
</protein>
<dbReference type="Proteomes" id="UP000638313">
    <property type="component" value="Unassembled WGS sequence"/>
</dbReference>
<evidence type="ECO:0000256" key="1">
    <source>
        <dbReference type="ARBA" id="ARBA00004651"/>
    </source>
</evidence>
<evidence type="ECO:0000259" key="10">
    <source>
        <dbReference type="PROSITE" id="PS50929"/>
    </source>
</evidence>
<dbReference type="InterPro" id="IPR003439">
    <property type="entry name" value="ABC_transporter-like_ATP-bd"/>
</dbReference>
<dbReference type="InterPro" id="IPR011527">
    <property type="entry name" value="ABC1_TM_dom"/>
</dbReference>
<gene>
    <name evidence="11" type="ORF">GCM10010218_14090</name>
</gene>
<accession>A0A919AZF6</accession>
<dbReference type="SUPFAM" id="SSF90123">
    <property type="entry name" value="ABC transporter transmembrane region"/>
    <property type="match status" value="1"/>
</dbReference>
<dbReference type="GO" id="GO:0034040">
    <property type="term" value="F:ATPase-coupled lipid transmembrane transporter activity"/>
    <property type="evidence" value="ECO:0007669"/>
    <property type="project" value="TreeGrafter"/>
</dbReference>
<dbReference type="PANTHER" id="PTHR24221:SF654">
    <property type="entry name" value="ATP-BINDING CASSETTE SUB-FAMILY B MEMBER 6"/>
    <property type="match status" value="1"/>
</dbReference>
<keyword evidence="5 8" id="KW-1133">Transmembrane helix</keyword>
<dbReference type="RefSeq" id="WP_190128542.1">
    <property type="nucleotide sequence ID" value="NZ_BNBD01000002.1"/>
</dbReference>
<evidence type="ECO:0000256" key="4">
    <source>
        <dbReference type="ARBA" id="ARBA00022840"/>
    </source>
</evidence>
<feature type="transmembrane region" description="Helical" evidence="8">
    <location>
        <begin position="21"/>
        <end position="40"/>
    </location>
</feature>
<dbReference type="GO" id="GO:0016887">
    <property type="term" value="F:ATP hydrolysis activity"/>
    <property type="evidence" value="ECO:0007669"/>
    <property type="project" value="InterPro"/>
</dbReference>
<evidence type="ECO:0000256" key="3">
    <source>
        <dbReference type="ARBA" id="ARBA00022741"/>
    </source>
</evidence>
<feature type="domain" description="ABC transporter" evidence="9">
    <location>
        <begin position="374"/>
        <end position="602"/>
    </location>
</feature>
<dbReference type="GO" id="GO:0005524">
    <property type="term" value="F:ATP binding"/>
    <property type="evidence" value="ECO:0007669"/>
    <property type="project" value="UniProtKB-KW"/>
</dbReference>
<dbReference type="EMBL" id="BNBD01000002">
    <property type="protein sequence ID" value="GHF34120.1"/>
    <property type="molecule type" value="Genomic_DNA"/>
</dbReference>
<name>A0A919AZF6_9ACTN</name>
<dbReference type="PROSITE" id="PS50929">
    <property type="entry name" value="ABC_TM1F"/>
    <property type="match status" value="1"/>
</dbReference>
<feature type="compositionally biased region" description="Basic residues" evidence="7">
    <location>
        <begin position="312"/>
        <end position="335"/>
    </location>
</feature>
<dbReference type="InterPro" id="IPR039421">
    <property type="entry name" value="Type_1_exporter"/>
</dbReference>
<dbReference type="InterPro" id="IPR027417">
    <property type="entry name" value="P-loop_NTPase"/>
</dbReference>
<dbReference type="InterPro" id="IPR036640">
    <property type="entry name" value="ABC1_TM_sf"/>
</dbReference>
<keyword evidence="2 8" id="KW-0812">Transmembrane</keyword>
<dbReference type="Gene3D" id="1.20.1560.10">
    <property type="entry name" value="ABC transporter type 1, transmembrane domain"/>
    <property type="match status" value="1"/>
</dbReference>
<feature type="compositionally biased region" description="Pro residues" evidence="7">
    <location>
        <begin position="336"/>
        <end position="363"/>
    </location>
</feature>
<evidence type="ECO:0000256" key="5">
    <source>
        <dbReference type="ARBA" id="ARBA00022989"/>
    </source>
</evidence>
<dbReference type="SMART" id="SM00382">
    <property type="entry name" value="AAA"/>
    <property type="match status" value="1"/>
</dbReference>
<evidence type="ECO:0000313" key="11">
    <source>
        <dbReference type="EMBL" id="GHF34120.1"/>
    </source>
</evidence>
<proteinExistence type="predicted"/>
<evidence type="ECO:0000256" key="7">
    <source>
        <dbReference type="SAM" id="MobiDB-lite"/>
    </source>
</evidence>
<evidence type="ECO:0000256" key="6">
    <source>
        <dbReference type="ARBA" id="ARBA00023136"/>
    </source>
</evidence>
<comment type="caution">
    <text evidence="11">The sequence shown here is derived from an EMBL/GenBank/DDBJ whole genome shotgun (WGS) entry which is preliminary data.</text>
</comment>
<comment type="subcellular location">
    <subcellularLocation>
        <location evidence="1">Cell membrane</location>
        <topology evidence="1">Multi-pass membrane protein</topology>
    </subcellularLocation>
</comment>
<evidence type="ECO:0000313" key="12">
    <source>
        <dbReference type="Proteomes" id="UP000638313"/>
    </source>
</evidence>
<reference evidence="11" key="1">
    <citation type="journal article" date="2014" name="Int. J. Syst. Evol. Microbiol.">
        <title>Complete genome sequence of Corynebacterium casei LMG S-19264T (=DSM 44701T), isolated from a smear-ripened cheese.</title>
        <authorList>
            <consortium name="US DOE Joint Genome Institute (JGI-PGF)"/>
            <person name="Walter F."/>
            <person name="Albersmeier A."/>
            <person name="Kalinowski J."/>
            <person name="Ruckert C."/>
        </authorList>
    </citation>
    <scope>NUCLEOTIDE SEQUENCE</scope>
    <source>
        <strain evidence="11">JCM 4059</strain>
    </source>
</reference>
<keyword evidence="4" id="KW-0067">ATP-binding</keyword>
<dbReference type="PROSITE" id="PS50893">
    <property type="entry name" value="ABC_TRANSPORTER_2"/>
    <property type="match status" value="1"/>
</dbReference>
<keyword evidence="12" id="KW-1185">Reference proteome</keyword>
<keyword evidence="3" id="KW-0547">Nucleotide-binding</keyword>
<dbReference type="Pfam" id="PF00005">
    <property type="entry name" value="ABC_tran"/>
    <property type="match status" value="1"/>
</dbReference>
<dbReference type="Gene3D" id="3.40.50.300">
    <property type="entry name" value="P-loop containing nucleotide triphosphate hydrolases"/>
    <property type="match status" value="1"/>
</dbReference>
<sequence>MNGWHSGWRFLARRRAAVARLAGWSVVETAHTFAVGYAPARALDAGFLADRPAVGLLWLAVAALAVVVGAYGTGRTYGGVAALTEPLRDALVRRVVDRALRTPEGNGAALSRLTHQVEIARDTFAGLVMVSRSFVFTAVGALTGLFLLAPVLLLFVVPPLLLGLGLFVAALRPLARRQEAYLAADEALALSLGEVCEGLRDVTAAGAERAVAHDAGARVDEARRAATALARWTVARATALAVAGRLPMVPLLAATPWLLAHDVTPGALVGALTYLTQSLLPALHQLVHGLATSGSRLTVVLRRLTGTGSPSHRGKGAYGRRRPRTGGGRHRRPRKPAPPPTAAPAPPPTAAPAPSPLPAPPPAGHDTAQVAPAVAFHDVTFGYGLHAEPVVHGLDLVLPAGARLVVVGPSGVGKSTVAGLLAGVLVPWSGSVRVAGLPATAQGREARRVVVPQEAYVFSGTVGENLRYLCGDTPGDAAVLDAARTIGAGPLLKRLGGLAAPLDPARLSAGERQLIALTRAYLAPAPLAVLDEAACHLDPAAEARAERAFAARPGGTLVVVAHRTGSARRADRVLLMDGPRTALGTHDELMRRSALYRALMGDGGAGRRFLRPTRPPAICGLRRPGSAPRSCG</sequence>
<feature type="transmembrane region" description="Helical" evidence="8">
    <location>
        <begin position="124"/>
        <end position="146"/>
    </location>
</feature>
<evidence type="ECO:0008006" key="13">
    <source>
        <dbReference type="Google" id="ProtNLM"/>
    </source>
</evidence>
<feature type="domain" description="ABC transmembrane type-1" evidence="10">
    <location>
        <begin position="54"/>
        <end position="281"/>
    </location>
</feature>